<accession>A0A6S6W4K9</accession>
<dbReference type="FunFam" id="1.10.246.90:FF:000003">
    <property type="entry name" value="Nucleolar protein 58"/>
    <property type="match status" value="1"/>
</dbReference>
<evidence type="ECO:0000256" key="3">
    <source>
        <dbReference type="ARBA" id="ARBA00020379"/>
    </source>
</evidence>
<dbReference type="AlphaFoldDB" id="A0A6S6W4K9"/>
<dbReference type="SMART" id="SM00931">
    <property type="entry name" value="NOSIC"/>
    <property type="match status" value="1"/>
</dbReference>
<dbReference type="PANTHER" id="PTHR10894">
    <property type="entry name" value="NUCLEOLAR PROTEIN 5 NUCLEOLAR PROTEIN NOP5 NOP58"/>
    <property type="match status" value="1"/>
</dbReference>
<evidence type="ECO:0000256" key="2">
    <source>
        <dbReference type="ARBA" id="ARBA00009211"/>
    </source>
</evidence>
<name>A0A6S6W4K9_9PLEO</name>
<dbReference type="PROSITE" id="PS51358">
    <property type="entry name" value="NOP"/>
    <property type="match status" value="1"/>
</dbReference>
<dbReference type="Proteomes" id="UP000472372">
    <property type="component" value="Chromosome 5"/>
</dbReference>
<protein>
    <recommendedName>
        <fullName evidence="3">Nucleolar protein 58</fullName>
    </recommendedName>
</protein>
<dbReference type="GO" id="GO:0031428">
    <property type="term" value="C:box C/D methylation guide snoRNP complex"/>
    <property type="evidence" value="ECO:0007669"/>
    <property type="project" value="InterPro"/>
</dbReference>
<dbReference type="GO" id="GO:0032040">
    <property type="term" value="C:small-subunit processome"/>
    <property type="evidence" value="ECO:0007669"/>
    <property type="project" value="InterPro"/>
</dbReference>
<feature type="compositionally biased region" description="Basic and acidic residues" evidence="9">
    <location>
        <begin position="497"/>
        <end position="529"/>
    </location>
</feature>
<comment type="similarity">
    <text evidence="2">Belongs to the NOP5/NOP56 family.</text>
</comment>
<dbReference type="GO" id="GO:0006364">
    <property type="term" value="P:rRNA processing"/>
    <property type="evidence" value="ECO:0007669"/>
    <property type="project" value="UniProtKB-KW"/>
</dbReference>
<dbReference type="InterPro" id="IPR012974">
    <property type="entry name" value="NOP58/56_N"/>
</dbReference>
<dbReference type="EMBL" id="HG992981">
    <property type="protein sequence ID" value="CAE7179535.1"/>
    <property type="molecule type" value="Genomic_DNA"/>
</dbReference>
<proteinExistence type="inferred from homology"/>
<comment type="function">
    <text evidence="8">Required for pre-18S rRNA processing. May bind microtubules.</text>
</comment>
<dbReference type="InterPro" id="IPR002687">
    <property type="entry name" value="Nop_dom"/>
</dbReference>
<reference evidence="10" key="1">
    <citation type="submission" date="2021-02" db="EMBL/GenBank/DDBJ databases">
        <authorList>
            <person name="Syme A R."/>
            <person name="Syme A R."/>
            <person name="Moolhuijzen P."/>
        </authorList>
    </citation>
    <scope>NUCLEOTIDE SEQUENCE</scope>
    <source>
        <strain evidence="10">W1-1</strain>
    </source>
</reference>
<evidence type="ECO:0000256" key="5">
    <source>
        <dbReference type="ARBA" id="ARBA00022552"/>
    </source>
</evidence>
<evidence type="ECO:0000313" key="11">
    <source>
        <dbReference type="Proteomes" id="UP000472372"/>
    </source>
</evidence>
<dbReference type="GO" id="GO:0030515">
    <property type="term" value="F:snoRNA binding"/>
    <property type="evidence" value="ECO:0007669"/>
    <property type="project" value="InterPro"/>
</dbReference>
<keyword evidence="7" id="KW-0687">Ribonucleoprotein</keyword>
<dbReference type="Pfam" id="PF01798">
    <property type="entry name" value="Nop"/>
    <property type="match status" value="1"/>
</dbReference>
<feature type="compositionally biased region" description="Basic and acidic residues" evidence="9">
    <location>
        <begin position="537"/>
        <end position="562"/>
    </location>
</feature>
<dbReference type="FunFam" id="1.10.287.4070:FF:000001">
    <property type="entry name" value="Probable Nucleolar protein 58"/>
    <property type="match status" value="1"/>
</dbReference>
<dbReference type="Gene3D" id="1.10.287.4070">
    <property type="match status" value="1"/>
</dbReference>
<keyword evidence="5" id="KW-0698">rRNA processing</keyword>
<dbReference type="InterPro" id="IPR042239">
    <property type="entry name" value="Nop_C"/>
</dbReference>
<sequence>MGLFILSETSAGYVLLKSKDKKLLGADSKDASSVVEQLKVKKFAKFGSAVAALEQAAALHDGKVTPMLSSLLDELKDETKATLAVADPKLSNSIAQLPGLSLKTVSDSSTQDVFRAIRENLTSLLPDLLPAEEAATRLGLAHSLSRHKLRFSPDKVDTMIIQSIASLDVLDKQLNTYAMRVKEWYGWHFPELAKILNDNLAYARVVLKMGFRTKARESDLSEILPEEIEAAVKAAAEISMGTEITEEDLEATSALAEQVVDLTEHRQSLGSYLSSRMQALAPNLTALVGELVGARLIAHAGSLMNLAKSPGSTIQILGAEKALFRALKTKHDTPKYGLIYHASLIGQATGKNKGKIARMLAAKSALGLRVDALSTWGVSSEDTSKEPSEEEKSQLGRDARLTIERRLRALEGKPLKSLANANQTALGGQKKWEVKEARKYNPDADGLTGDEPAADAPKESKKAKAPKKLVQEVDSDEDESMADADAGADESDSDSEEEKKSTKVDPKKAAKQAEKEAKKARKAEREAKREAKKAKKAAKESKKSDTKESKKRKADGGDDGEKKKKKKKSKD</sequence>
<evidence type="ECO:0000256" key="7">
    <source>
        <dbReference type="ARBA" id="ARBA00023274"/>
    </source>
</evidence>
<feature type="region of interest" description="Disordered" evidence="9">
    <location>
        <begin position="440"/>
        <end position="571"/>
    </location>
</feature>
<dbReference type="SUPFAM" id="SSF89124">
    <property type="entry name" value="Nop domain"/>
    <property type="match status" value="1"/>
</dbReference>
<dbReference type="InterPro" id="IPR045056">
    <property type="entry name" value="Nop56/Nop58"/>
</dbReference>
<evidence type="ECO:0000256" key="8">
    <source>
        <dbReference type="ARBA" id="ARBA00024837"/>
    </source>
</evidence>
<evidence type="ECO:0000256" key="6">
    <source>
        <dbReference type="ARBA" id="ARBA00023242"/>
    </source>
</evidence>
<comment type="subcellular location">
    <subcellularLocation>
        <location evidence="1">Nucleus</location>
        <location evidence="1">Nucleolus</location>
    </subcellularLocation>
</comment>
<feature type="region of interest" description="Disordered" evidence="9">
    <location>
        <begin position="378"/>
        <end position="400"/>
    </location>
</feature>
<gene>
    <name evidence="10" type="ORF">PTTW11_06568</name>
</gene>
<dbReference type="Gene3D" id="1.10.246.90">
    <property type="entry name" value="Nop domain"/>
    <property type="match status" value="1"/>
</dbReference>
<evidence type="ECO:0000256" key="4">
    <source>
        <dbReference type="ARBA" id="ARBA00022517"/>
    </source>
</evidence>
<feature type="compositionally biased region" description="Basic and acidic residues" evidence="9">
    <location>
        <begin position="382"/>
        <end position="400"/>
    </location>
</feature>
<organism evidence="10 11">
    <name type="scientific">Pyrenophora teres f. teres</name>
    <dbReference type="NCBI Taxonomy" id="97479"/>
    <lineage>
        <taxon>Eukaryota</taxon>
        <taxon>Fungi</taxon>
        <taxon>Dikarya</taxon>
        <taxon>Ascomycota</taxon>
        <taxon>Pezizomycotina</taxon>
        <taxon>Dothideomycetes</taxon>
        <taxon>Pleosporomycetidae</taxon>
        <taxon>Pleosporales</taxon>
        <taxon>Pleosporineae</taxon>
        <taxon>Pleosporaceae</taxon>
        <taxon>Pyrenophora</taxon>
    </lineage>
</organism>
<keyword evidence="4" id="KW-0690">Ribosome biogenesis</keyword>
<dbReference type="InterPro" id="IPR036070">
    <property type="entry name" value="Nop_dom_sf"/>
</dbReference>
<dbReference type="InterPro" id="IPR012976">
    <property type="entry name" value="NOSIC"/>
</dbReference>
<evidence type="ECO:0000313" key="10">
    <source>
        <dbReference type="EMBL" id="CAE7179535.1"/>
    </source>
</evidence>
<keyword evidence="6" id="KW-0539">Nucleus</keyword>
<dbReference type="PANTHER" id="PTHR10894:SF1">
    <property type="entry name" value="NUCLEOLAR PROTEIN 58"/>
    <property type="match status" value="1"/>
</dbReference>
<dbReference type="Pfam" id="PF08156">
    <property type="entry name" value="NOP5NT"/>
    <property type="match status" value="1"/>
</dbReference>
<feature type="compositionally biased region" description="Acidic residues" evidence="9">
    <location>
        <begin position="473"/>
        <end position="496"/>
    </location>
</feature>
<evidence type="ECO:0000256" key="9">
    <source>
        <dbReference type="SAM" id="MobiDB-lite"/>
    </source>
</evidence>
<evidence type="ECO:0000256" key="1">
    <source>
        <dbReference type="ARBA" id="ARBA00004604"/>
    </source>
</evidence>